<feature type="transmembrane region" description="Helical" evidence="9">
    <location>
        <begin position="311"/>
        <end position="334"/>
    </location>
</feature>
<organism evidence="10 11">
    <name type="scientific">Phyllotreta striolata</name>
    <name type="common">Striped flea beetle</name>
    <name type="synonym">Crioceris striolata</name>
    <dbReference type="NCBI Taxonomy" id="444603"/>
    <lineage>
        <taxon>Eukaryota</taxon>
        <taxon>Metazoa</taxon>
        <taxon>Ecdysozoa</taxon>
        <taxon>Arthropoda</taxon>
        <taxon>Hexapoda</taxon>
        <taxon>Insecta</taxon>
        <taxon>Pterygota</taxon>
        <taxon>Neoptera</taxon>
        <taxon>Endopterygota</taxon>
        <taxon>Coleoptera</taxon>
        <taxon>Polyphaga</taxon>
        <taxon>Cucujiformia</taxon>
        <taxon>Chrysomeloidea</taxon>
        <taxon>Chrysomelidae</taxon>
        <taxon>Galerucinae</taxon>
        <taxon>Alticini</taxon>
        <taxon>Phyllotreta</taxon>
    </lineage>
</organism>
<dbReference type="EMBL" id="OU900094">
    <property type="protein sequence ID" value="CAH1142515.1"/>
    <property type="molecule type" value="Genomic_DNA"/>
</dbReference>
<reference evidence="10" key="1">
    <citation type="submission" date="2022-01" db="EMBL/GenBank/DDBJ databases">
        <authorList>
            <person name="King R."/>
        </authorList>
    </citation>
    <scope>NUCLEOTIDE SEQUENCE</scope>
</reference>
<evidence type="ECO:0000256" key="1">
    <source>
        <dbReference type="ARBA" id="ARBA00004141"/>
    </source>
</evidence>
<keyword evidence="5 9" id="KW-1133">Transmembrane helix</keyword>
<keyword evidence="4 9" id="KW-0552">Olfaction</keyword>
<evidence type="ECO:0000256" key="9">
    <source>
        <dbReference type="RuleBase" id="RU351113"/>
    </source>
</evidence>
<dbReference type="PANTHER" id="PTHR21137">
    <property type="entry name" value="ODORANT RECEPTOR"/>
    <property type="match status" value="1"/>
</dbReference>
<evidence type="ECO:0000256" key="4">
    <source>
        <dbReference type="ARBA" id="ARBA00022725"/>
    </source>
</evidence>
<evidence type="ECO:0000256" key="8">
    <source>
        <dbReference type="ARBA" id="ARBA00023224"/>
    </source>
</evidence>
<evidence type="ECO:0000256" key="6">
    <source>
        <dbReference type="ARBA" id="ARBA00023136"/>
    </source>
</evidence>
<keyword evidence="7 9" id="KW-0675">Receptor</keyword>
<name>A0A9P0DFT4_PHYSR</name>
<dbReference type="OrthoDB" id="7677057at2759"/>
<accession>A0A9P0DFT4</accession>
<keyword evidence="6 9" id="KW-0472">Membrane</keyword>
<dbReference type="AlphaFoldDB" id="A0A9P0DFT4"/>
<evidence type="ECO:0000313" key="11">
    <source>
        <dbReference type="Proteomes" id="UP001153712"/>
    </source>
</evidence>
<proteinExistence type="inferred from homology"/>
<dbReference type="GO" id="GO:0005886">
    <property type="term" value="C:plasma membrane"/>
    <property type="evidence" value="ECO:0007669"/>
    <property type="project" value="UniProtKB-SubCell"/>
</dbReference>
<keyword evidence="2 9" id="KW-0716">Sensory transduction</keyword>
<protein>
    <recommendedName>
        <fullName evidence="9">Odorant receptor</fullName>
    </recommendedName>
</protein>
<dbReference type="Proteomes" id="UP001153712">
    <property type="component" value="Chromosome 1"/>
</dbReference>
<keyword evidence="3 9" id="KW-0812">Transmembrane</keyword>
<dbReference type="GO" id="GO:0005549">
    <property type="term" value="F:odorant binding"/>
    <property type="evidence" value="ECO:0007669"/>
    <property type="project" value="InterPro"/>
</dbReference>
<comment type="subcellular location">
    <subcellularLocation>
        <location evidence="9">Cell membrane</location>
        <topology evidence="9">Multi-pass membrane protein</topology>
    </subcellularLocation>
    <subcellularLocation>
        <location evidence="1">Membrane</location>
        <topology evidence="1">Multi-pass membrane protein</topology>
    </subcellularLocation>
</comment>
<dbReference type="PANTHER" id="PTHR21137:SF40">
    <property type="entry name" value="ODORANT RECEPTOR 56A"/>
    <property type="match status" value="1"/>
</dbReference>
<comment type="similarity">
    <text evidence="9">Belongs to the insect chemoreceptor superfamily. Heteromeric odorant receptor channel (TC 1.A.69) family.</text>
</comment>
<sequence length="412" mass="48046">MLLRDIFPKNEHFRVTMYSCSILGLWPFVFPKNPLYQKMYFRYSKFIYIFTWLFLSTYVVQLIKLLLDEVIFVEEIMRNVSITAIQSLSLIRAYALKSKRSKNMINEVLSTEKRILGSQNSGVIGIYNEFAKKNNSFITIYMASMVLDTCFFVIYPLCAPPIEIFYPTRNETVTKRMLMLSAWFPFDEQKHYMAAYLFQFSCGPITEFYIILSDALTIGLVIYAIGQFRILNELFANFDKYAIQVQNQLKCSKEEACLTALRECTIMHKKMLSFIDDFNDVMGNIMVLDFLQSSFQLASIVLQVLTTKVTLINFLLGFQFALSMVMRLLIYYWCANEIIVESSRISVSIYNSCWYEQPEVVKKSLLLLMQRCNKPCTLEIGSFGIMSLETFISIMRATYSFITLIYNVNNEK</sequence>
<dbReference type="GO" id="GO:0004984">
    <property type="term" value="F:olfactory receptor activity"/>
    <property type="evidence" value="ECO:0007669"/>
    <property type="project" value="InterPro"/>
</dbReference>
<dbReference type="GO" id="GO:0007165">
    <property type="term" value="P:signal transduction"/>
    <property type="evidence" value="ECO:0007669"/>
    <property type="project" value="UniProtKB-KW"/>
</dbReference>
<evidence type="ECO:0000313" key="10">
    <source>
        <dbReference type="EMBL" id="CAH1142515.1"/>
    </source>
</evidence>
<evidence type="ECO:0000256" key="5">
    <source>
        <dbReference type="ARBA" id="ARBA00022989"/>
    </source>
</evidence>
<evidence type="ECO:0000256" key="2">
    <source>
        <dbReference type="ARBA" id="ARBA00022606"/>
    </source>
</evidence>
<dbReference type="Pfam" id="PF02949">
    <property type="entry name" value="7tm_6"/>
    <property type="match status" value="1"/>
</dbReference>
<feature type="transmembrane region" description="Helical" evidence="9">
    <location>
        <begin position="208"/>
        <end position="226"/>
    </location>
</feature>
<keyword evidence="8 9" id="KW-0807">Transducer</keyword>
<dbReference type="InterPro" id="IPR004117">
    <property type="entry name" value="7tm6_olfct_rcpt"/>
</dbReference>
<feature type="transmembrane region" description="Helical" evidence="9">
    <location>
        <begin position="137"/>
        <end position="157"/>
    </location>
</feature>
<evidence type="ECO:0000256" key="7">
    <source>
        <dbReference type="ARBA" id="ARBA00023170"/>
    </source>
</evidence>
<feature type="transmembrane region" description="Helical" evidence="9">
    <location>
        <begin position="43"/>
        <end position="64"/>
    </location>
</feature>
<gene>
    <name evidence="10" type="ORF">PHYEVI_LOCUS1327</name>
</gene>
<evidence type="ECO:0000256" key="3">
    <source>
        <dbReference type="ARBA" id="ARBA00022692"/>
    </source>
</evidence>
<keyword evidence="11" id="KW-1185">Reference proteome</keyword>
<comment type="caution">
    <text evidence="9">Lacks conserved residue(s) required for the propagation of feature annotation.</text>
</comment>